<evidence type="ECO:0000256" key="2">
    <source>
        <dbReference type="ARBA" id="ARBA00012515"/>
    </source>
</evidence>
<dbReference type="EMBL" id="JBBXMP010000039">
    <property type="protein sequence ID" value="KAL0066053.1"/>
    <property type="molecule type" value="Genomic_DNA"/>
</dbReference>
<comment type="similarity">
    <text evidence="1">Belongs to the DeoC/FbaB aldolase family. DeoC type 1 subfamily.</text>
</comment>
<comment type="catalytic activity">
    <reaction evidence="7">
        <text>2-deoxy-D-ribose 5-phosphate = D-glyceraldehyde 3-phosphate + acetaldehyde</text>
        <dbReference type="Rhea" id="RHEA:12821"/>
        <dbReference type="ChEBI" id="CHEBI:15343"/>
        <dbReference type="ChEBI" id="CHEBI:59776"/>
        <dbReference type="ChEBI" id="CHEBI:62877"/>
        <dbReference type="EC" id="4.1.2.4"/>
    </reaction>
</comment>
<dbReference type="SMART" id="SM01133">
    <property type="entry name" value="DeoC"/>
    <property type="match status" value="1"/>
</dbReference>
<dbReference type="HAMAP" id="MF_00114">
    <property type="entry name" value="DeoC_type1"/>
    <property type="match status" value="1"/>
</dbReference>
<dbReference type="PIRSF" id="PIRSF001357">
    <property type="entry name" value="DeoC"/>
    <property type="match status" value="1"/>
</dbReference>
<dbReference type="InterPro" id="IPR028581">
    <property type="entry name" value="DeoC_typeI"/>
</dbReference>
<keyword evidence="5" id="KW-0704">Schiff base</keyword>
<dbReference type="SUPFAM" id="SSF51569">
    <property type="entry name" value="Aldolase"/>
    <property type="match status" value="1"/>
</dbReference>
<sequence>MSPRTNEEWTALITQKITEVLADTTEPTSSSFSSLTTPNETFALAIDHTLLKPDATPAQIDQLVNEAVKYRFRSCCINGLYVKQVAEKLEAASSKTIACAVIGFPLGAGTTATKAFETRDAITSGAQEIDMVIPVGLLKSQDYAAVHTDISFVVQSAAPVPVKVILETVFLSKEEIIAASYIAAEAGAAFVKTSTGFLGGGATEEDVRVMWRTVRYLEGRVRVKASGGVRSFEKCVEMFKAGAERIGT</sequence>
<dbReference type="InterPro" id="IPR013785">
    <property type="entry name" value="Aldolase_TIM"/>
</dbReference>
<evidence type="ECO:0000256" key="5">
    <source>
        <dbReference type="ARBA" id="ARBA00023270"/>
    </source>
</evidence>
<evidence type="ECO:0000256" key="3">
    <source>
        <dbReference type="ARBA" id="ARBA00022490"/>
    </source>
</evidence>
<reference evidence="8 9" key="1">
    <citation type="submission" date="2024-05" db="EMBL/GenBank/DDBJ databases">
        <title>A draft genome resource for the thread blight pathogen Marasmius tenuissimus strain MS-2.</title>
        <authorList>
            <person name="Yulfo-Soto G.E."/>
            <person name="Baruah I.K."/>
            <person name="Amoako-Attah I."/>
            <person name="Bukari Y."/>
            <person name="Meinhardt L.W."/>
            <person name="Bailey B.A."/>
            <person name="Cohen S.P."/>
        </authorList>
    </citation>
    <scope>NUCLEOTIDE SEQUENCE [LARGE SCALE GENOMIC DNA]</scope>
    <source>
        <strain evidence="8 9">MS-2</strain>
    </source>
</reference>
<keyword evidence="9" id="KW-1185">Reference proteome</keyword>
<proteinExistence type="inferred from homology"/>
<accession>A0ABR2ZXD0</accession>
<evidence type="ECO:0000256" key="4">
    <source>
        <dbReference type="ARBA" id="ARBA00023239"/>
    </source>
</evidence>
<evidence type="ECO:0000256" key="1">
    <source>
        <dbReference type="ARBA" id="ARBA00010936"/>
    </source>
</evidence>
<keyword evidence="3" id="KW-0963">Cytoplasm</keyword>
<keyword evidence="4" id="KW-0456">Lyase</keyword>
<evidence type="ECO:0000313" key="9">
    <source>
        <dbReference type="Proteomes" id="UP001437256"/>
    </source>
</evidence>
<evidence type="ECO:0000256" key="7">
    <source>
        <dbReference type="ARBA" id="ARBA00048791"/>
    </source>
</evidence>
<gene>
    <name evidence="8" type="ORF">AAF712_006881</name>
</gene>
<dbReference type="PANTHER" id="PTHR10889:SF1">
    <property type="entry name" value="DEOXYRIBOSE-PHOSPHATE ALDOLASE"/>
    <property type="match status" value="1"/>
</dbReference>
<dbReference type="Pfam" id="PF01791">
    <property type="entry name" value="DeoC"/>
    <property type="match status" value="1"/>
</dbReference>
<evidence type="ECO:0000256" key="6">
    <source>
        <dbReference type="ARBA" id="ARBA00032755"/>
    </source>
</evidence>
<dbReference type="NCBIfam" id="TIGR00126">
    <property type="entry name" value="deoC"/>
    <property type="match status" value="1"/>
</dbReference>
<dbReference type="PANTHER" id="PTHR10889">
    <property type="entry name" value="DEOXYRIBOSE-PHOSPHATE ALDOLASE"/>
    <property type="match status" value="1"/>
</dbReference>
<organism evidence="8 9">
    <name type="scientific">Marasmius tenuissimus</name>
    <dbReference type="NCBI Taxonomy" id="585030"/>
    <lineage>
        <taxon>Eukaryota</taxon>
        <taxon>Fungi</taxon>
        <taxon>Dikarya</taxon>
        <taxon>Basidiomycota</taxon>
        <taxon>Agaricomycotina</taxon>
        <taxon>Agaricomycetes</taxon>
        <taxon>Agaricomycetidae</taxon>
        <taxon>Agaricales</taxon>
        <taxon>Marasmiineae</taxon>
        <taxon>Marasmiaceae</taxon>
        <taxon>Marasmius</taxon>
    </lineage>
</organism>
<protein>
    <recommendedName>
        <fullName evidence="2">deoxyribose-phosphate aldolase</fullName>
        <ecNumber evidence="2">4.1.2.4</ecNumber>
    </recommendedName>
    <alternativeName>
        <fullName evidence="6">2-deoxy-D-ribose 5-phosphate aldolase</fullName>
    </alternativeName>
</protein>
<dbReference type="InterPro" id="IPR002915">
    <property type="entry name" value="DeoC/FbaB/LacD_aldolase"/>
</dbReference>
<dbReference type="EC" id="4.1.2.4" evidence="2"/>
<dbReference type="Proteomes" id="UP001437256">
    <property type="component" value="Unassembled WGS sequence"/>
</dbReference>
<comment type="caution">
    <text evidence="8">The sequence shown here is derived from an EMBL/GenBank/DDBJ whole genome shotgun (WGS) entry which is preliminary data.</text>
</comment>
<evidence type="ECO:0000313" key="8">
    <source>
        <dbReference type="EMBL" id="KAL0066053.1"/>
    </source>
</evidence>
<dbReference type="Gene3D" id="3.20.20.70">
    <property type="entry name" value="Aldolase class I"/>
    <property type="match status" value="1"/>
</dbReference>
<dbReference type="InterPro" id="IPR011343">
    <property type="entry name" value="DeoC"/>
</dbReference>
<dbReference type="CDD" id="cd00959">
    <property type="entry name" value="DeoC"/>
    <property type="match status" value="1"/>
</dbReference>
<name>A0ABR2ZXD0_9AGAR</name>